<feature type="non-terminal residue" evidence="1">
    <location>
        <position position="1"/>
    </location>
</feature>
<reference evidence="1 2" key="1">
    <citation type="journal article" date="2018" name="Front. Plant Sci.">
        <title>Red Clover (Trifolium pratense) and Zigzag Clover (T. medium) - A Picture of Genomic Similarities and Differences.</title>
        <authorList>
            <person name="Dluhosova J."/>
            <person name="Istvanek J."/>
            <person name="Nedelnik J."/>
            <person name="Repkova J."/>
        </authorList>
    </citation>
    <scope>NUCLEOTIDE SEQUENCE [LARGE SCALE GENOMIC DNA]</scope>
    <source>
        <strain evidence="2">cv. 10/8</strain>
        <tissue evidence="1">Leaf</tissue>
    </source>
</reference>
<protein>
    <submittedName>
        <fullName evidence="1">Uncharacterized protein</fullName>
    </submittedName>
</protein>
<accession>A0A392PHM5</accession>
<sequence length="82" mass="9374">RVSWTPRSRGLDDLFECSESASELKTRKGTVVRFSSSGREHPIASWAFCRECTMTMVLCRLELSSSSVVKAYWSPKPCFFLF</sequence>
<evidence type="ECO:0000313" key="1">
    <source>
        <dbReference type="EMBL" id="MCI11294.1"/>
    </source>
</evidence>
<dbReference type="EMBL" id="LXQA010079625">
    <property type="protein sequence ID" value="MCI11294.1"/>
    <property type="molecule type" value="Genomic_DNA"/>
</dbReference>
<dbReference type="Proteomes" id="UP000265520">
    <property type="component" value="Unassembled WGS sequence"/>
</dbReference>
<organism evidence="1 2">
    <name type="scientific">Trifolium medium</name>
    <dbReference type="NCBI Taxonomy" id="97028"/>
    <lineage>
        <taxon>Eukaryota</taxon>
        <taxon>Viridiplantae</taxon>
        <taxon>Streptophyta</taxon>
        <taxon>Embryophyta</taxon>
        <taxon>Tracheophyta</taxon>
        <taxon>Spermatophyta</taxon>
        <taxon>Magnoliopsida</taxon>
        <taxon>eudicotyledons</taxon>
        <taxon>Gunneridae</taxon>
        <taxon>Pentapetalae</taxon>
        <taxon>rosids</taxon>
        <taxon>fabids</taxon>
        <taxon>Fabales</taxon>
        <taxon>Fabaceae</taxon>
        <taxon>Papilionoideae</taxon>
        <taxon>50 kb inversion clade</taxon>
        <taxon>NPAAA clade</taxon>
        <taxon>Hologalegina</taxon>
        <taxon>IRL clade</taxon>
        <taxon>Trifolieae</taxon>
        <taxon>Trifolium</taxon>
    </lineage>
</organism>
<comment type="caution">
    <text evidence="1">The sequence shown here is derived from an EMBL/GenBank/DDBJ whole genome shotgun (WGS) entry which is preliminary data.</text>
</comment>
<dbReference type="AlphaFoldDB" id="A0A392PHM5"/>
<proteinExistence type="predicted"/>
<evidence type="ECO:0000313" key="2">
    <source>
        <dbReference type="Proteomes" id="UP000265520"/>
    </source>
</evidence>
<name>A0A392PHM5_9FABA</name>
<keyword evidence="2" id="KW-1185">Reference proteome</keyword>